<feature type="compositionally biased region" description="Basic and acidic residues" evidence="14">
    <location>
        <begin position="698"/>
        <end position="729"/>
    </location>
</feature>
<dbReference type="PANTHER" id="PTHR32282:SF34">
    <property type="entry name" value="PENICILLIN-BINDING PROTEIN 1A"/>
    <property type="match status" value="1"/>
</dbReference>
<evidence type="ECO:0000256" key="8">
    <source>
        <dbReference type="ARBA" id="ARBA00022960"/>
    </source>
</evidence>
<comment type="similarity">
    <text evidence="2">In the N-terminal section; belongs to the glycosyltransferase 51 family.</text>
</comment>
<dbReference type="InterPro" id="IPR050396">
    <property type="entry name" value="Glycosyltr_51/Transpeptidase"/>
</dbReference>
<dbReference type="OrthoDB" id="9766909at2"/>
<evidence type="ECO:0000313" key="19">
    <source>
        <dbReference type="Proteomes" id="UP000029033"/>
    </source>
</evidence>
<dbReference type="PANTHER" id="PTHR32282">
    <property type="entry name" value="BINDING PROTEIN TRANSPEPTIDASE, PUTATIVE-RELATED"/>
    <property type="match status" value="1"/>
</dbReference>
<keyword evidence="5 18" id="KW-0328">Glycosyltransferase</keyword>
<keyword evidence="9" id="KW-0573">Peptidoglycan synthesis</keyword>
<evidence type="ECO:0000256" key="14">
    <source>
        <dbReference type="SAM" id="MobiDB-lite"/>
    </source>
</evidence>
<dbReference type="InterPro" id="IPR012338">
    <property type="entry name" value="Beta-lactam/transpept-like"/>
</dbReference>
<evidence type="ECO:0000256" key="11">
    <source>
        <dbReference type="ARBA" id="ARBA00023316"/>
    </source>
</evidence>
<dbReference type="GO" id="GO:0006508">
    <property type="term" value="P:proteolysis"/>
    <property type="evidence" value="ECO:0007669"/>
    <property type="project" value="UniProtKB-KW"/>
</dbReference>
<comment type="catalytic activity">
    <reaction evidence="13">
        <text>[GlcNAc-(1-&gt;4)-Mur2Ac(oyl-L-Ala-gamma-D-Glu-L-Lys-D-Ala-D-Ala)](n)-di-trans,octa-cis-undecaprenyl diphosphate + beta-D-GlcNAc-(1-&gt;4)-Mur2Ac(oyl-L-Ala-gamma-D-Glu-L-Lys-D-Ala-D-Ala)-di-trans,octa-cis-undecaprenyl diphosphate = [GlcNAc-(1-&gt;4)-Mur2Ac(oyl-L-Ala-gamma-D-Glu-L-Lys-D-Ala-D-Ala)](n+1)-di-trans,octa-cis-undecaprenyl diphosphate + di-trans,octa-cis-undecaprenyl diphosphate + H(+)</text>
        <dbReference type="Rhea" id="RHEA:23708"/>
        <dbReference type="Rhea" id="RHEA-COMP:9602"/>
        <dbReference type="Rhea" id="RHEA-COMP:9603"/>
        <dbReference type="ChEBI" id="CHEBI:15378"/>
        <dbReference type="ChEBI" id="CHEBI:58405"/>
        <dbReference type="ChEBI" id="CHEBI:60033"/>
        <dbReference type="ChEBI" id="CHEBI:78435"/>
        <dbReference type="EC" id="2.4.99.28"/>
    </reaction>
</comment>
<evidence type="ECO:0000256" key="2">
    <source>
        <dbReference type="ARBA" id="ARBA00007739"/>
    </source>
</evidence>
<comment type="caution">
    <text evidence="18">The sequence shown here is derived from an EMBL/GenBank/DDBJ whole genome shotgun (WGS) entry which is preliminary data.</text>
</comment>
<dbReference type="EMBL" id="JGZO01000002">
    <property type="protein sequence ID" value="KFI95540.1"/>
    <property type="molecule type" value="Genomic_DNA"/>
</dbReference>
<gene>
    <name evidence="18" type="ORF">BSCA_0571</name>
</gene>
<sequence length="816" mass="86339">MVSQSRSASARASRSARGTSGTRRSAGGNARSARTDATRKPAARHNGGGSHRSYGSKGPKPKGRKKHLILKWFLGIVAVCIAAGVGAFAYLYITTEVPQPEKFALAEKTTVYYADGTTTLGSFAEQNREIIECKNLPDYVGKAIVASEDRTFYTNRGIDLKGIARALVNNITKGTRQGGSTITQQYAERYYLGETTSYTGKLREAILAVKIAQQQDKSEVLCNYMNTIYLGRGSYGIQAAAQAYFGKDAKDLSLAEAATIAGIIPAPSTWDPAQNPDMATQRMQRVLRIMKEDGYITADEQAQAKTLPATVEYTQNNVYSGPNGYLLTTVENELINSGTFTKDDLETGGYKIITTIDKTMQDEMQTVGDTRPDGMPESIQVGGIALDPRDGTVKAIYGGSDYLTHQLNNATQAQFQPGSTMKPFALLGAAQEGVNFNTMFNGNSGHHFNGISEVVNNALNNNWGNINLYQATANSVNTVFMNVNEHLTPQRTAAIAHEAGITSDIDADSPYNVLGINASTVWDLAQGHATIAANGVKNTLHIVATVNDGKGNEVYKTAIKNEKVFDANDCALVQKAMQGTTTNGTAAGTAAALSRAVAGKSGTANDQTAASFVGYVPQLLNVWAIWNPGDDGSSQVVPEFAGYGISSTGYPAHLFTEFMSQALSGQEVIDFPTATDNGKIGGSDGTWGLGSAYTKQQEAQKKAEEDAKKQAEEDAKKQADEDAQKKAQQDEETQFQQQCAANAQYSPQCPGYKDPAATDTGNDSGAGDGTGTGGNSGDSGSTGGTGGTGSDSGSDGSNNSTTTPDTANSTTTQNQQ</sequence>
<dbReference type="InterPro" id="IPR036950">
    <property type="entry name" value="PBP_transglycosylase"/>
</dbReference>
<feature type="domain" description="Penicillin-binding protein transpeptidase" evidence="16">
    <location>
        <begin position="384"/>
        <end position="625"/>
    </location>
</feature>
<dbReference type="STRING" id="158787.BSCA_0571"/>
<keyword evidence="7" id="KW-0378">Hydrolase</keyword>
<dbReference type="Proteomes" id="UP000029033">
    <property type="component" value="Unassembled WGS sequence"/>
</dbReference>
<dbReference type="Gene3D" id="3.40.710.10">
    <property type="entry name" value="DD-peptidase/beta-lactamase superfamily"/>
    <property type="match status" value="1"/>
</dbReference>
<keyword evidence="3" id="KW-0121">Carboxypeptidase</keyword>
<protein>
    <submittedName>
        <fullName evidence="18">Penicillin-binding protein</fullName>
        <ecNumber evidence="18">2.4.1.129</ecNumber>
    </submittedName>
</protein>
<comment type="catalytic activity">
    <reaction evidence="12">
        <text>Preferential cleavage: (Ac)2-L-Lys-D-Ala-|-D-Ala. Also transpeptidation of peptidyl-alanyl moieties that are N-acyl substituents of D-alanine.</text>
        <dbReference type="EC" id="3.4.16.4"/>
    </reaction>
</comment>
<comment type="similarity">
    <text evidence="1">In the C-terminal section; belongs to the transpeptidase family.</text>
</comment>
<proteinExistence type="inferred from homology"/>
<organism evidence="18 19">
    <name type="scientific">Bifidobacterium scardovii</name>
    <dbReference type="NCBI Taxonomy" id="158787"/>
    <lineage>
        <taxon>Bacteria</taxon>
        <taxon>Bacillati</taxon>
        <taxon>Actinomycetota</taxon>
        <taxon>Actinomycetes</taxon>
        <taxon>Bifidobacteriales</taxon>
        <taxon>Bifidobacteriaceae</taxon>
        <taxon>Bifidobacterium</taxon>
    </lineage>
</organism>
<dbReference type="InterPro" id="IPR001460">
    <property type="entry name" value="PCN-bd_Tpept"/>
</dbReference>
<name>A0A087DJ40_9BIFI</name>
<evidence type="ECO:0000256" key="7">
    <source>
        <dbReference type="ARBA" id="ARBA00022801"/>
    </source>
</evidence>
<dbReference type="GO" id="GO:0009002">
    <property type="term" value="F:serine-type D-Ala-D-Ala carboxypeptidase activity"/>
    <property type="evidence" value="ECO:0007669"/>
    <property type="project" value="UniProtKB-EC"/>
</dbReference>
<dbReference type="FunFam" id="1.10.3810.10:FF:000001">
    <property type="entry name" value="Penicillin-binding protein 1A"/>
    <property type="match status" value="1"/>
</dbReference>
<feature type="region of interest" description="Disordered" evidence="14">
    <location>
        <begin position="1"/>
        <end position="62"/>
    </location>
</feature>
<keyword evidence="4" id="KW-0645">Protease</keyword>
<feature type="compositionally biased region" description="Gly residues" evidence="14">
    <location>
        <begin position="679"/>
        <end position="688"/>
    </location>
</feature>
<dbReference type="eggNOG" id="COG0744">
    <property type="taxonomic scope" value="Bacteria"/>
</dbReference>
<keyword evidence="19" id="KW-1185">Reference proteome</keyword>
<dbReference type="InterPro" id="IPR001264">
    <property type="entry name" value="Glyco_trans_51"/>
</dbReference>
<feature type="compositionally biased region" description="Low complexity" evidence="14">
    <location>
        <begin position="1"/>
        <end position="32"/>
    </location>
</feature>
<keyword evidence="8" id="KW-0133">Cell shape</keyword>
<feature type="transmembrane region" description="Helical" evidence="15">
    <location>
        <begin position="72"/>
        <end position="93"/>
    </location>
</feature>
<dbReference type="GO" id="GO:0008658">
    <property type="term" value="F:penicillin binding"/>
    <property type="evidence" value="ECO:0007669"/>
    <property type="project" value="InterPro"/>
</dbReference>
<evidence type="ECO:0000256" key="13">
    <source>
        <dbReference type="ARBA" id="ARBA00049902"/>
    </source>
</evidence>
<keyword evidence="11" id="KW-0961">Cell wall biogenesis/degradation</keyword>
<dbReference type="GO" id="GO:0009252">
    <property type="term" value="P:peptidoglycan biosynthetic process"/>
    <property type="evidence" value="ECO:0007669"/>
    <property type="project" value="UniProtKB-KW"/>
</dbReference>
<evidence type="ECO:0000256" key="4">
    <source>
        <dbReference type="ARBA" id="ARBA00022670"/>
    </source>
</evidence>
<dbReference type="Gene3D" id="1.10.3810.10">
    <property type="entry name" value="Biosynthetic peptidoglycan transglycosylase-like"/>
    <property type="match status" value="1"/>
</dbReference>
<evidence type="ECO:0000256" key="12">
    <source>
        <dbReference type="ARBA" id="ARBA00034000"/>
    </source>
</evidence>
<evidence type="ECO:0000256" key="10">
    <source>
        <dbReference type="ARBA" id="ARBA00023268"/>
    </source>
</evidence>
<evidence type="ECO:0000256" key="5">
    <source>
        <dbReference type="ARBA" id="ARBA00022676"/>
    </source>
</evidence>
<keyword evidence="6 18" id="KW-0808">Transferase</keyword>
<dbReference type="AlphaFoldDB" id="A0A087DJ40"/>
<keyword evidence="15" id="KW-0472">Membrane</keyword>
<keyword evidence="10" id="KW-0511">Multifunctional enzyme</keyword>
<keyword evidence="15" id="KW-0812">Transmembrane</keyword>
<feature type="domain" description="Glycosyl transferase family 51" evidence="17">
    <location>
        <begin position="119"/>
        <end position="290"/>
    </location>
</feature>
<dbReference type="Pfam" id="PF00905">
    <property type="entry name" value="Transpeptidase"/>
    <property type="match status" value="1"/>
</dbReference>
<dbReference type="GO" id="GO:0030288">
    <property type="term" value="C:outer membrane-bounded periplasmic space"/>
    <property type="evidence" value="ECO:0007669"/>
    <property type="project" value="TreeGrafter"/>
</dbReference>
<feature type="region of interest" description="Disordered" evidence="14">
    <location>
        <begin position="674"/>
        <end position="816"/>
    </location>
</feature>
<evidence type="ECO:0000259" key="16">
    <source>
        <dbReference type="Pfam" id="PF00905"/>
    </source>
</evidence>
<dbReference type="GO" id="GO:0008360">
    <property type="term" value="P:regulation of cell shape"/>
    <property type="evidence" value="ECO:0007669"/>
    <property type="project" value="UniProtKB-KW"/>
</dbReference>
<dbReference type="InterPro" id="IPR023346">
    <property type="entry name" value="Lysozyme-like_dom_sf"/>
</dbReference>
<feature type="compositionally biased region" description="Low complexity" evidence="14">
    <location>
        <begin position="791"/>
        <end position="816"/>
    </location>
</feature>
<dbReference type="EC" id="2.4.1.129" evidence="18"/>
<dbReference type="SUPFAM" id="SSF53955">
    <property type="entry name" value="Lysozyme-like"/>
    <property type="match status" value="1"/>
</dbReference>
<evidence type="ECO:0000259" key="17">
    <source>
        <dbReference type="Pfam" id="PF00912"/>
    </source>
</evidence>
<dbReference type="GO" id="GO:0071555">
    <property type="term" value="P:cell wall organization"/>
    <property type="evidence" value="ECO:0007669"/>
    <property type="project" value="UniProtKB-KW"/>
</dbReference>
<evidence type="ECO:0000256" key="3">
    <source>
        <dbReference type="ARBA" id="ARBA00022645"/>
    </source>
</evidence>
<evidence type="ECO:0000256" key="9">
    <source>
        <dbReference type="ARBA" id="ARBA00022984"/>
    </source>
</evidence>
<dbReference type="Pfam" id="PF00912">
    <property type="entry name" value="Transgly"/>
    <property type="match status" value="1"/>
</dbReference>
<dbReference type="GO" id="GO:0008955">
    <property type="term" value="F:peptidoglycan glycosyltransferase activity"/>
    <property type="evidence" value="ECO:0007669"/>
    <property type="project" value="UniProtKB-EC"/>
</dbReference>
<evidence type="ECO:0000256" key="6">
    <source>
        <dbReference type="ARBA" id="ARBA00022679"/>
    </source>
</evidence>
<evidence type="ECO:0000256" key="1">
    <source>
        <dbReference type="ARBA" id="ARBA00007090"/>
    </source>
</evidence>
<feature type="compositionally biased region" description="Gly residues" evidence="14">
    <location>
        <begin position="764"/>
        <end position="790"/>
    </location>
</feature>
<keyword evidence="15" id="KW-1133">Transmembrane helix</keyword>
<evidence type="ECO:0000313" key="18">
    <source>
        <dbReference type="EMBL" id="KFI95540.1"/>
    </source>
</evidence>
<evidence type="ECO:0000256" key="15">
    <source>
        <dbReference type="SAM" id="Phobius"/>
    </source>
</evidence>
<dbReference type="SUPFAM" id="SSF56601">
    <property type="entry name" value="beta-lactamase/transpeptidase-like"/>
    <property type="match status" value="1"/>
</dbReference>
<reference evidence="18 19" key="1">
    <citation type="submission" date="2014-03" db="EMBL/GenBank/DDBJ databases">
        <title>Genomics of Bifidobacteria.</title>
        <authorList>
            <person name="Ventura M."/>
            <person name="Milani C."/>
            <person name="Lugli G.A."/>
        </authorList>
    </citation>
    <scope>NUCLEOTIDE SEQUENCE [LARGE SCALE GENOMIC DNA]</scope>
    <source>
        <strain evidence="18 19">LMG 21589</strain>
    </source>
</reference>
<accession>A0A087DJ40</accession>